<evidence type="ECO:0000256" key="1">
    <source>
        <dbReference type="ARBA" id="ARBA00006479"/>
    </source>
</evidence>
<organism evidence="2 3">
    <name type="scientific">Nocardia arthritidis</name>
    <dbReference type="NCBI Taxonomy" id="228602"/>
    <lineage>
        <taxon>Bacteria</taxon>
        <taxon>Bacillati</taxon>
        <taxon>Actinomycetota</taxon>
        <taxon>Actinomycetes</taxon>
        <taxon>Mycobacteriales</taxon>
        <taxon>Nocardiaceae</taxon>
        <taxon>Nocardia</taxon>
    </lineage>
</organism>
<comment type="similarity">
    <text evidence="1">Belongs to the ROK (NagC/XylR) family.</text>
</comment>
<gene>
    <name evidence="2" type="ORF">F5544_36690</name>
</gene>
<evidence type="ECO:0000313" key="2">
    <source>
        <dbReference type="EMBL" id="QIS15166.1"/>
    </source>
</evidence>
<dbReference type="PANTHER" id="PTHR18964">
    <property type="entry name" value="ROK (REPRESSOR, ORF, KINASE) FAMILY"/>
    <property type="match status" value="1"/>
</dbReference>
<dbReference type="SUPFAM" id="SSF46785">
    <property type="entry name" value="Winged helix' DNA-binding domain"/>
    <property type="match status" value="1"/>
</dbReference>
<accession>A0A6G9YQ72</accession>
<dbReference type="EMBL" id="CP046172">
    <property type="protein sequence ID" value="QIS15166.1"/>
    <property type="molecule type" value="Genomic_DNA"/>
</dbReference>
<dbReference type="KEGG" id="nah:F5544_36690"/>
<name>A0A6G9YQ72_9NOCA</name>
<dbReference type="Pfam" id="PF00480">
    <property type="entry name" value="ROK"/>
    <property type="match status" value="1"/>
</dbReference>
<dbReference type="PANTHER" id="PTHR18964:SF149">
    <property type="entry name" value="BIFUNCTIONAL UDP-N-ACETYLGLUCOSAMINE 2-EPIMERASE_N-ACETYLMANNOSAMINE KINASE"/>
    <property type="match status" value="1"/>
</dbReference>
<reference evidence="2 3" key="1">
    <citation type="journal article" date="2019" name="ACS Chem. Biol.">
        <title>Identification and Mobilization of a Cryptic Antibiotic Biosynthesis Gene Locus from a Human-Pathogenic Nocardia Isolate.</title>
        <authorList>
            <person name="Herisse M."/>
            <person name="Ishida K."/>
            <person name="Porter J.L."/>
            <person name="Howden B."/>
            <person name="Hertweck C."/>
            <person name="Stinear T.P."/>
            <person name="Pidot S.J."/>
        </authorList>
    </citation>
    <scope>NUCLEOTIDE SEQUENCE [LARGE SCALE GENOMIC DNA]</scope>
    <source>
        <strain evidence="2 3">AUSMDU00012717</strain>
    </source>
</reference>
<sequence length="404" mass="42382">MPRTAQEPAKNGIGELLLALHTLGGSATRAELTERLGCGRSVTGYLLRELDQLGMIGVDREHQRSEGGRPSHRIRIADTGPVVLAIQLHAATISAARVALGGRILERVDRDLPSRDVADVVRELCCLVGELVPDERPLLGLGIAVPGPVRLPDGQVRAATHLGWPRSVPLARLVRAELPPHLTDLPIEVGNDANLAAWAEHRHGAGRAAAQLLYLTTTRVGLGGALVSGGQLFSGAHGYAIEPGHITVDPAGARCRCGSTGCLEVEADQRALLRAAGAPDLPDGEIPGAAAEVVAAARAGDARARTAVQRLNTHLGSGLASLANIIDTDRIVLGGTLAALYELDPATVRDQLAARAFLVDIDEITIATEQLPDSALLGAAELAWHPLLTDPRRTLSTAHHPQQA</sequence>
<dbReference type="InterPro" id="IPR000600">
    <property type="entry name" value="ROK"/>
</dbReference>
<dbReference type="SUPFAM" id="SSF53067">
    <property type="entry name" value="Actin-like ATPase domain"/>
    <property type="match status" value="1"/>
</dbReference>
<dbReference type="InterPro" id="IPR036390">
    <property type="entry name" value="WH_DNA-bd_sf"/>
</dbReference>
<dbReference type="Proteomes" id="UP000503540">
    <property type="component" value="Chromosome"/>
</dbReference>
<dbReference type="AlphaFoldDB" id="A0A6G9YQ72"/>
<evidence type="ECO:0000313" key="3">
    <source>
        <dbReference type="Proteomes" id="UP000503540"/>
    </source>
</evidence>
<dbReference type="RefSeq" id="WP_167477461.1">
    <property type="nucleotide sequence ID" value="NZ_CP046172.1"/>
</dbReference>
<protein>
    <submittedName>
        <fullName evidence="2">ROK family protein</fullName>
    </submittedName>
</protein>
<proteinExistence type="inferred from homology"/>
<keyword evidence="3" id="KW-1185">Reference proteome</keyword>
<dbReference type="InterPro" id="IPR043129">
    <property type="entry name" value="ATPase_NBD"/>
</dbReference>
<dbReference type="Gene3D" id="3.30.420.40">
    <property type="match status" value="2"/>
</dbReference>